<feature type="region of interest" description="Disordered" evidence="1">
    <location>
        <begin position="1"/>
        <end position="41"/>
    </location>
</feature>
<dbReference type="Proteomes" id="UP000285648">
    <property type="component" value="Unassembled WGS sequence"/>
</dbReference>
<dbReference type="AlphaFoldDB" id="A0A421DJI3"/>
<keyword evidence="2" id="KW-0812">Transmembrane</keyword>
<gene>
    <name evidence="3" type="ORF">BIY29_17745</name>
</gene>
<comment type="caution">
    <text evidence="3">The sequence shown here is derived from an EMBL/GenBank/DDBJ whole genome shotgun (WGS) entry which is preliminary data.</text>
</comment>
<keyword evidence="4" id="KW-1185">Reference proteome</keyword>
<dbReference type="RefSeq" id="WP_121576480.1">
    <property type="nucleotide sequence ID" value="NZ_MJLZ01000059.1"/>
</dbReference>
<proteinExistence type="predicted"/>
<evidence type="ECO:0000313" key="4">
    <source>
        <dbReference type="Proteomes" id="UP000285648"/>
    </source>
</evidence>
<dbReference type="OrthoDB" id="1452241at2"/>
<feature type="transmembrane region" description="Helical" evidence="2">
    <location>
        <begin position="387"/>
        <end position="406"/>
    </location>
</feature>
<accession>A0A421DJI3</accession>
<protein>
    <submittedName>
        <fullName evidence="3">Uncharacterized protein</fullName>
    </submittedName>
</protein>
<keyword evidence="2" id="KW-1133">Transmembrane helix</keyword>
<evidence type="ECO:0000256" key="1">
    <source>
        <dbReference type="SAM" id="MobiDB-lite"/>
    </source>
</evidence>
<sequence length="415" mass="48232">MAKSLAVWISKSNENNEEKPHEVDDTEVPNREVSDDSKLNDEALPKNNIRGIELHFNYWVLNDKNLNRRTYPLKDNTWRGPFKLASWAIHHMQNGCRWLISFAKERENTTYLDVGVRFSLLTEDDTINIFFPFSVSPQDYDSQLGLNLANDNQLLSAIFNSELESIEFKDNLYHHSDINFSSKGDDLKTGIRFFTNIDLQDNNSNPLGAGVSLHSVVNEGSILSFPIKNFRMESSDKDGYFRFRLILNPLSKKALSTYYIPSDSFMLTTEESIEIIDFRVNEIRNTPKNVNSLLKSGDVLKKVHFFLIREVKSEYVMSDTKYHRSRLLEGDLWQAYLQSQYVKPIKNVPKMLIFHWKSSKEDLINNKYLENFSAFAKFRHARHSAWIILRSIAIVLIFSMIANGLYDFIKNNLTK</sequence>
<evidence type="ECO:0000256" key="2">
    <source>
        <dbReference type="SAM" id="Phobius"/>
    </source>
</evidence>
<feature type="compositionally biased region" description="Basic and acidic residues" evidence="1">
    <location>
        <begin position="14"/>
        <end position="41"/>
    </location>
</feature>
<reference evidence="3 4" key="1">
    <citation type="submission" date="2016-09" db="EMBL/GenBank/DDBJ databases">
        <authorList>
            <person name="Doonan J."/>
            <person name="Pachebat J.A."/>
            <person name="Golyshin P.N."/>
            <person name="Denman S."/>
            <person name="Mcdonald J.E."/>
        </authorList>
    </citation>
    <scope>NUCLEOTIDE SEQUENCE [LARGE SCALE GENOMIC DNA]</scope>
    <source>
        <strain evidence="3 4">NCPPB 3934</strain>
    </source>
</reference>
<dbReference type="EMBL" id="MJLZ01000059">
    <property type="protein sequence ID" value="RLM18753.1"/>
    <property type="molecule type" value="Genomic_DNA"/>
</dbReference>
<organism evidence="3 4">
    <name type="scientific">Brenneria alni</name>
    <dbReference type="NCBI Taxonomy" id="71656"/>
    <lineage>
        <taxon>Bacteria</taxon>
        <taxon>Pseudomonadati</taxon>
        <taxon>Pseudomonadota</taxon>
        <taxon>Gammaproteobacteria</taxon>
        <taxon>Enterobacterales</taxon>
        <taxon>Pectobacteriaceae</taxon>
        <taxon>Brenneria</taxon>
    </lineage>
</organism>
<evidence type="ECO:0000313" key="3">
    <source>
        <dbReference type="EMBL" id="RLM18753.1"/>
    </source>
</evidence>
<name>A0A421DJI3_9GAMM</name>
<keyword evidence="2" id="KW-0472">Membrane</keyword>